<evidence type="ECO:0000313" key="2">
    <source>
        <dbReference type="Proteomes" id="UP000001194"/>
    </source>
</evidence>
<keyword evidence="2" id="KW-1185">Reference proteome</keyword>
<dbReference type="HOGENOM" id="CLU_1124723_0_0_1"/>
<accession>B0DQQ7</accession>
<dbReference type="AlphaFoldDB" id="B0DQQ7"/>
<dbReference type="OrthoDB" id="2928352at2759"/>
<dbReference type="KEGG" id="lbc:LACBIDRAFT_331839"/>
<reference evidence="1 2" key="1">
    <citation type="journal article" date="2008" name="Nature">
        <title>The genome of Laccaria bicolor provides insights into mycorrhizal symbiosis.</title>
        <authorList>
            <person name="Martin F."/>
            <person name="Aerts A."/>
            <person name="Ahren D."/>
            <person name="Brun A."/>
            <person name="Danchin E.G.J."/>
            <person name="Duchaussoy F."/>
            <person name="Gibon J."/>
            <person name="Kohler A."/>
            <person name="Lindquist E."/>
            <person name="Pereda V."/>
            <person name="Salamov A."/>
            <person name="Shapiro H.J."/>
            <person name="Wuyts J."/>
            <person name="Blaudez D."/>
            <person name="Buee M."/>
            <person name="Brokstein P."/>
            <person name="Canbaeck B."/>
            <person name="Cohen D."/>
            <person name="Courty P.E."/>
            <person name="Coutinho P.M."/>
            <person name="Delaruelle C."/>
            <person name="Detter J.C."/>
            <person name="Deveau A."/>
            <person name="DiFazio S."/>
            <person name="Duplessis S."/>
            <person name="Fraissinet-Tachet L."/>
            <person name="Lucic E."/>
            <person name="Frey-Klett P."/>
            <person name="Fourrey C."/>
            <person name="Feussner I."/>
            <person name="Gay G."/>
            <person name="Grimwood J."/>
            <person name="Hoegger P.J."/>
            <person name="Jain P."/>
            <person name="Kilaru S."/>
            <person name="Labbe J."/>
            <person name="Lin Y.C."/>
            <person name="Legue V."/>
            <person name="Le Tacon F."/>
            <person name="Marmeisse R."/>
            <person name="Melayah D."/>
            <person name="Montanini B."/>
            <person name="Muratet M."/>
            <person name="Nehls U."/>
            <person name="Niculita-Hirzel H."/>
            <person name="Oudot-Le Secq M.P."/>
            <person name="Peter M."/>
            <person name="Quesneville H."/>
            <person name="Rajashekar B."/>
            <person name="Reich M."/>
            <person name="Rouhier N."/>
            <person name="Schmutz J."/>
            <person name="Yin T."/>
            <person name="Chalot M."/>
            <person name="Henrissat B."/>
            <person name="Kuees U."/>
            <person name="Lucas S."/>
            <person name="Van de Peer Y."/>
            <person name="Podila G.K."/>
            <person name="Polle A."/>
            <person name="Pukkila P.J."/>
            <person name="Richardson P.M."/>
            <person name="Rouze P."/>
            <person name="Sanders I.R."/>
            <person name="Stajich J.E."/>
            <person name="Tunlid A."/>
            <person name="Tuskan G."/>
            <person name="Grigoriev I.V."/>
        </authorList>
    </citation>
    <scope>NUCLEOTIDE SEQUENCE [LARGE SCALE GENOMIC DNA]</scope>
    <source>
        <strain evidence="2">S238N-H82 / ATCC MYA-4686</strain>
    </source>
</reference>
<dbReference type="InParanoid" id="B0DQQ7"/>
<dbReference type="Proteomes" id="UP000001194">
    <property type="component" value="Unassembled WGS sequence"/>
</dbReference>
<dbReference type="RefSeq" id="XP_001886299.1">
    <property type="nucleotide sequence ID" value="XM_001886264.1"/>
</dbReference>
<dbReference type="EMBL" id="DS547126">
    <property type="protein sequence ID" value="EDR03158.1"/>
    <property type="molecule type" value="Genomic_DNA"/>
</dbReference>
<protein>
    <submittedName>
        <fullName evidence="1">Predicted protein</fullName>
    </submittedName>
</protein>
<organism evidence="2">
    <name type="scientific">Laccaria bicolor (strain S238N-H82 / ATCC MYA-4686)</name>
    <name type="common">Bicoloured deceiver</name>
    <name type="synonym">Laccaria laccata var. bicolor</name>
    <dbReference type="NCBI Taxonomy" id="486041"/>
    <lineage>
        <taxon>Eukaryota</taxon>
        <taxon>Fungi</taxon>
        <taxon>Dikarya</taxon>
        <taxon>Basidiomycota</taxon>
        <taxon>Agaricomycotina</taxon>
        <taxon>Agaricomycetes</taxon>
        <taxon>Agaricomycetidae</taxon>
        <taxon>Agaricales</taxon>
        <taxon>Agaricineae</taxon>
        <taxon>Hydnangiaceae</taxon>
        <taxon>Laccaria</taxon>
    </lineage>
</organism>
<proteinExistence type="predicted"/>
<evidence type="ECO:0000313" key="1">
    <source>
        <dbReference type="EMBL" id="EDR03158.1"/>
    </source>
</evidence>
<sequence>MDRGTFLPQELIDKFIDDLWFERDIATLKTLSQTSRLFVHRCRRHLFAHIHLSSGNSPGQSQRIARKAKNLEDVLVKVPEVANYVQSLFFMISNFNAEEVHIISQLLLRFSMLNDLSLYMYSPFDWALVAPELQSAISRLVYSPRMDAFSLQGIHNFPVSFFAPCTNLTYLGIHSCALEDQAPLWNVETGIIARLQILNLGETSVGLEKLICGTRGQDGPPILDFSHLQELTADLPKQEALPFFERY</sequence>
<dbReference type="GeneID" id="6081941"/>
<gene>
    <name evidence="1" type="ORF">LACBIDRAFT_331839</name>
</gene>
<name>B0DQQ7_LACBS</name>